<dbReference type="InterPro" id="IPR026960">
    <property type="entry name" value="RVT-Znf"/>
</dbReference>
<protein>
    <recommendedName>
        <fullName evidence="1">Reverse transcriptase zinc-binding domain-containing protein</fullName>
    </recommendedName>
</protein>
<proteinExistence type="predicted"/>
<dbReference type="EMBL" id="OIVN01002535">
    <property type="protein sequence ID" value="SPD04429.1"/>
    <property type="molecule type" value="Genomic_DNA"/>
</dbReference>
<feature type="domain" description="Reverse transcriptase zinc-binding" evidence="1">
    <location>
        <begin position="71"/>
        <end position="141"/>
    </location>
</feature>
<evidence type="ECO:0000259" key="1">
    <source>
        <dbReference type="Pfam" id="PF13966"/>
    </source>
</evidence>
<gene>
    <name evidence="2" type="ORF">FSB_LOCUS32311</name>
</gene>
<sequence>MGDNTTALSQGTWRVGKGHNIPLNHPYLAKPLGTSTSSNSSTLKKPPNTFSVFLCQEYPTLDSIHNTSLARQNSFWKVLWKLKQPHKILTFIWKIIHHAIQIKTELNTRGINCDPTCSLCNASNESLDHLFLQCSFARAVWLGVDINTVSIIANNIPMEQWIQNLAKKTQEADSNANALELILTTLWCIWTQRNNVIFEGTHPKPIDMLTIKSFFNKFTLSNEDMSQGVLHNQAELKSQWNSIDNWQILIKTKGGGSKNSEWKGIAYIGKHQSGKIVFAGCQSTRLKDNNIAKATAVYEAAKQFLWDSPT</sequence>
<evidence type="ECO:0000313" key="2">
    <source>
        <dbReference type="EMBL" id="SPD04429.1"/>
    </source>
</evidence>
<reference evidence="2" key="1">
    <citation type="submission" date="2018-02" db="EMBL/GenBank/DDBJ databases">
        <authorList>
            <person name="Cohen D.B."/>
            <person name="Kent A.D."/>
        </authorList>
    </citation>
    <scope>NUCLEOTIDE SEQUENCE</scope>
</reference>
<name>A0A2N9GYH7_FAGSY</name>
<dbReference type="AlphaFoldDB" id="A0A2N9GYH7"/>
<dbReference type="Pfam" id="PF13966">
    <property type="entry name" value="zf-RVT"/>
    <property type="match status" value="1"/>
</dbReference>
<organism evidence="2">
    <name type="scientific">Fagus sylvatica</name>
    <name type="common">Beechnut</name>
    <dbReference type="NCBI Taxonomy" id="28930"/>
    <lineage>
        <taxon>Eukaryota</taxon>
        <taxon>Viridiplantae</taxon>
        <taxon>Streptophyta</taxon>
        <taxon>Embryophyta</taxon>
        <taxon>Tracheophyta</taxon>
        <taxon>Spermatophyta</taxon>
        <taxon>Magnoliopsida</taxon>
        <taxon>eudicotyledons</taxon>
        <taxon>Gunneridae</taxon>
        <taxon>Pentapetalae</taxon>
        <taxon>rosids</taxon>
        <taxon>fabids</taxon>
        <taxon>Fagales</taxon>
        <taxon>Fagaceae</taxon>
        <taxon>Fagus</taxon>
    </lineage>
</organism>
<accession>A0A2N9GYH7</accession>